<reference evidence="4 5" key="1">
    <citation type="journal article" date="2019" name="Nat. Ecol. Evol.">
        <title>Megaphylogeny resolves global patterns of mushroom evolution.</title>
        <authorList>
            <person name="Varga T."/>
            <person name="Krizsan K."/>
            <person name="Foldi C."/>
            <person name="Dima B."/>
            <person name="Sanchez-Garcia M."/>
            <person name="Sanchez-Ramirez S."/>
            <person name="Szollosi G.J."/>
            <person name="Szarkandi J.G."/>
            <person name="Papp V."/>
            <person name="Albert L."/>
            <person name="Andreopoulos W."/>
            <person name="Angelini C."/>
            <person name="Antonin V."/>
            <person name="Barry K.W."/>
            <person name="Bougher N.L."/>
            <person name="Buchanan P."/>
            <person name="Buyck B."/>
            <person name="Bense V."/>
            <person name="Catcheside P."/>
            <person name="Chovatia M."/>
            <person name="Cooper J."/>
            <person name="Damon W."/>
            <person name="Desjardin D."/>
            <person name="Finy P."/>
            <person name="Geml J."/>
            <person name="Haridas S."/>
            <person name="Hughes K."/>
            <person name="Justo A."/>
            <person name="Karasinski D."/>
            <person name="Kautmanova I."/>
            <person name="Kiss B."/>
            <person name="Kocsube S."/>
            <person name="Kotiranta H."/>
            <person name="LaButti K.M."/>
            <person name="Lechner B.E."/>
            <person name="Liimatainen K."/>
            <person name="Lipzen A."/>
            <person name="Lukacs Z."/>
            <person name="Mihaltcheva S."/>
            <person name="Morgado L.N."/>
            <person name="Niskanen T."/>
            <person name="Noordeloos M.E."/>
            <person name="Ohm R.A."/>
            <person name="Ortiz-Santana B."/>
            <person name="Ovrebo C."/>
            <person name="Racz N."/>
            <person name="Riley R."/>
            <person name="Savchenko A."/>
            <person name="Shiryaev A."/>
            <person name="Soop K."/>
            <person name="Spirin V."/>
            <person name="Szebenyi C."/>
            <person name="Tomsovsky M."/>
            <person name="Tulloss R.E."/>
            <person name="Uehling J."/>
            <person name="Grigoriev I.V."/>
            <person name="Vagvolgyi C."/>
            <person name="Papp T."/>
            <person name="Martin F.M."/>
            <person name="Miettinen O."/>
            <person name="Hibbett D.S."/>
            <person name="Nagy L.G."/>
        </authorList>
    </citation>
    <scope>NUCLEOTIDE SEQUENCE [LARGE SCALE GENOMIC DNA]</scope>
    <source>
        <strain evidence="4 5">FP101781</strain>
    </source>
</reference>
<name>A0A4Y7SWB3_COPMI</name>
<evidence type="ECO:0000256" key="1">
    <source>
        <dbReference type="SAM" id="Coils"/>
    </source>
</evidence>
<evidence type="ECO:0000313" key="4">
    <source>
        <dbReference type="EMBL" id="TEB25914.1"/>
    </source>
</evidence>
<comment type="caution">
    <text evidence="4">The sequence shown here is derived from an EMBL/GenBank/DDBJ whole genome shotgun (WGS) entry which is preliminary data.</text>
</comment>
<proteinExistence type="predicted"/>
<gene>
    <name evidence="4" type="ORF">FA13DRAFT_1713572</name>
</gene>
<dbReference type="OrthoDB" id="2322499at2759"/>
<dbReference type="InterPro" id="IPR001810">
    <property type="entry name" value="F-box_dom"/>
</dbReference>
<accession>A0A4Y7SWB3</accession>
<dbReference type="EMBL" id="QPFP01000052">
    <property type="protein sequence ID" value="TEB25914.1"/>
    <property type="molecule type" value="Genomic_DNA"/>
</dbReference>
<keyword evidence="5" id="KW-1185">Reference proteome</keyword>
<sequence length="747" mass="85130">MSRRSARLLKKEPGESAPSLPRAPSSSSNAKAATKKRTSNQVDVDVTAKGGLEPSTQGDAKHLAKRRKVASEDTKISGPSAKRRQRGLKMIAEMPVDILLEIFQHLDPADLLSLSRTDRTFRSYVMKRSVALPWWDAAFKRVEPKPPACPEGMSLPQYANLLYGRTCFFCSTTQGLTRSWSAYIRACKKCLSDDNLFITFTKSSPPSCIEYELRQMTGPISSKYGDPVILLREDFEKHRGVLTRLDSQDKAESNTYFRKSAEEINRRLSRARNEFKDWDAREARQKEEELKARRADRKSAILGKLEELGYSEAIKRLGDKRFTNIHGVNAVTLLTDKEWERVKPGILAVLDEDQRVIDSANRRQFISKRTALLEGLLQASISQNRELNLPEVPASQLAKLEPFRTIIYDTPEKKQLEVKHLMKHFDEIPSVLQTWKTGAEETLLSLIQASAPAIDKGKKGRGKRPALGLETLDLATTIFWCKWCGKNYPTTYPSVLTHRCLFERHAADRAGSYAPSRNPRIRRLDRQIQYLNDEDRADPNPGWNQGGNQLFFYEEASKYAAAIVTALGKDPKVATWEELDRANERLECVYCRLPKDGKERLKGLAMDWRQAVLHQLDDYSIHLKFQFNKGKRGVLTYKNSWKKLNVQSRAKAYEKELKDASKGATPLTRYSPDVYCTECSWIHIKKDGSVFEYEKKDGYSSCTLVKPGAKKCSEGHDLKKKGTFTDLYDQGWYDCSFRVEPHPVRIP</sequence>
<dbReference type="PROSITE" id="PS50181">
    <property type="entry name" value="FBOX"/>
    <property type="match status" value="1"/>
</dbReference>
<dbReference type="AlphaFoldDB" id="A0A4Y7SWB3"/>
<dbReference type="SMART" id="SM00256">
    <property type="entry name" value="FBOX"/>
    <property type="match status" value="1"/>
</dbReference>
<protein>
    <recommendedName>
        <fullName evidence="3">F-box domain-containing protein</fullName>
    </recommendedName>
</protein>
<dbReference type="Proteomes" id="UP000298030">
    <property type="component" value="Unassembled WGS sequence"/>
</dbReference>
<dbReference type="Gene3D" id="1.20.1280.50">
    <property type="match status" value="1"/>
</dbReference>
<dbReference type="CDD" id="cd09917">
    <property type="entry name" value="F-box_SF"/>
    <property type="match status" value="1"/>
</dbReference>
<dbReference type="InterPro" id="IPR036047">
    <property type="entry name" value="F-box-like_dom_sf"/>
</dbReference>
<feature type="coiled-coil region" evidence="1">
    <location>
        <begin position="261"/>
        <end position="288"/>
    </location>
</feature>
<evidence type="ECO:0000256" key="2">
    <source>
        <dbReference type="SAM" id="MobiDB-lite"/>
    </source>
</evidence>
<feature type="region of interest" description="Disordered" evidence="2">
    <location>
        <begin position="1"/>
        <end position="84"/>
    </location>
</feature>
<keyword evidence="1" id="KW-0175">Coiled coil</keyword>
<feature type="compositionally biased region" description="Low complexity" evidence="2">
    <location>
        <begin position="16"/>
        <end position="32"/>
    </location>
</feature>
<organism evidence="4 5">
    <name type="scientific">Coprinellus micaceus</name>
    <name type="common">Glistening ink-cap mushroom</name>
    <name type="synonym">Coprinus micaceus</name>
    <dbReference type="NCBI Taxonomy" id="71717"/>
    <lineage>
        <taxon>Eukaryota</taxon>
        <taxon>Fungi</taxon>
        <taxon>Dikarya</taxon>
        <taxon>Basidiomycota</taxon>
        <taxon>Agaricomycotina</taxon>
        <taxon>Agaricomycetes</taxon>
        <taxon>Agaricomycetidae</taxon>
        <taxon>Agaricales</taxon>
        <taxon>Agaricineae</taxon>
        <taxon>Psathyrellaceae</taxon>
        <taxon>Coprinellus</taxon>
    </lineage>
</organism>
<dbReference type="SUPFAM" id="SSF81383">
    <property type="entry name" value="F-box domain"/>
    <property type="match status" value="1"/>
</dbReference>
<dbReference type="Pfam" id="PF12937">
    <property type="entry name" value="F-box-like"/>
    <property type="match status" value="1"/>
</dbReference>
<evidence type="ECO:0000313" key="5">
    <source>
        <dbReference type="Proteomes" id="UP000298030"/>
    </source>
</evidence>
<feature type="domain" description="F-box" evidence="3">
    <location>
        <begin position="88"/>
        <end position="142"/>
    </location>
</feature>
<evidence type="ECO:0000259" key="3">
    <source>
        <dbReference type="PROSITE" id="PS50181"/>
    </source>
</evidence>